<keyword evidence="3" id="KW-1185">Reference proteome</keyword>
<dbReference type="AlphaFoldDB" id="Q3J3X1"/>
<dbReference type="Pfam" id="PF04883">
    <property type="entry name" value="HK97-gp10_like"/>
    <property type="match status" value="1"/>
</dbReference>
<dbReference type="Proteomes" id="UP000002703">
    <property type="component" value="Chromosome 1"/>
</dbReference>
<protein>
    <submittedName>
        <fullName evidence="2">Phage protein, HK97 gp10 family</fullName>
    </submittedName>
</protein>
<organism evidence="2 3">
    <name type="scientific">Cereibacter sphaeroides (strain ATCC 17023 / DSM 158 / JCM 6121 / CCUG 31486 / LMG 2827 / NBRC 12203 / NCIMB 8253 / ATH 2.4.1.)</name>
    <name type="common">Rhodobacter sphaeroides</name>
    <dbReference type="NCBI Taxonomy" id="272943"/>
    <lineage>
        <taxon>Bacteria</taxon>
        <taxon>Pseudomonadati</taxon>
        <taxon>Pseudomonadota</taxon>
        <taxon>Alphaproteobacteria</taxon>
        <taxon>Rhodobacterales</taxon>
        <taxon>Paracoccaceae</taxon>
        <taxon>Cereibacter</taxon>
    </lineage>
</organism>
<sequence>MSATSDSSRRLAARLDQIPGDVLAELRPALVKAAEDVAAKMRALAPVDTGALRDSIAVTGPGQTTPAYASDGGRRTIPDNQAVVTVGSPAMRHGHLVEFGTVTMEAQPFTRPAWRIARPRILSRLSRAIGKAIRKAGSHA</sequence>
<proteinExistence type="predicted"/>
<evidence type="ECO:0000256" key="1">
    <source>
        <dbReference type="SAM" id="MobiDB-lite"/>
    </source>
</evidence>
<gene>
    <name evidence="2" type="ORF">RSP_2354</name>
</gene>
<dbReference type="PATRIC" id="fig|272943.9.peg.1271"/>
<dbReference type="NCBIfam" id="TIGR01725">
    <property type="entry name" value="phge_HK97_gp10"/>
    <property type="match status" value="1"/>
</dbReference>
<dbReference type="PhylomeDB" id="Q3J3X1"/>
<name>Q3J3X1_CERS4</name>
<dbReference type="EnsemblBacteria" id="ABA78513">
    <property type="protein sequence ID" value="ABA78513"/>
    <property type="gene ID" value="RSP_2354"/>
</dbReference>
<dbReference type="RefSeq" id="WP_011337423.1">
    <property type="nucleotide sequence ID" value="NC_007493.2"/>
</dbReference>
<reference evidence="3" key="1">
    <citation type="submission" date="2005-09" db="EMBL/GenBank/DDBJ databases">
        <title>Complete sequence of chromosome 1 of Rhodobacter sphaeroides 2.4.1.</title>
        <authorList>
            <person name="Copeland A."/>
            <person name="Lucas S."/>
            <person name="Lapidus A."/>
            <person name="Barry K."/>
            <person name="Detter J.C."/>
            <person name="Glavina T."/>
            <person name="Hammon N."/>
            <person name="Israni S."/>
            <person name="Pitluck S."/>
            <person name="Richardson P."/>
            <person name="Mackenzie C."/>
            <person name="Choudhary M."/>
            <person name="Larimer F."/>
            <person name="Hauser L.J."/>
            <person name="Land M."/>
            <person name="Donohue T.J."/>
            <person name="Kaplan S."/>
        </authorList>
    </citation>
    <scope>NUCLEOTIDE SEQUENCE [LARGE SCALE GENOMIC DNA]</scope>
    <source>
        <strain evidence="3">ATCC 17023 / DSM 158 / JCM 6121 / CCUG 31486 / LMG 2827 / NBRC 12203 / NCIMB 8253 / ATH 2.4.1.</strain>
    </source>
</reference>
<evidence type="ECO:0000313" key="2">
    <source>
        <dbReference type="EMBL" id="ABA78513.1"/>
    </source>
</evidence>
<dbReference type="OrthoDB" id="8480914at2"/>
<dbReference type="EMBL" id="CP000143">
    <property type="protein sequence ID" value="ABA78513.1"/>
    <property type="molecule type" value="Genomic_DNA"/>
</dbReference>
<evidence type="ECO:0000313" key="3">
    <source>
        <dbReference type="Proteomes" id="UP000002703"/>
    </source>
</evidence>
<accession>Q3J3X1</accession>
<dbReference type="eggNOG" id="ENOG5032999">
    <property type="taxonomic scope" value="Bacteria"/>
</dbReference>
<feature type="region of interest" description="Disordered" evidence="1">
    <location>
        <begin position="56"/>
        <end position="76"/>
    </location>
</feature>
<dbReference type="GeneID" id="3719891"/>
<dbReference type="KEGG" id="rsp:RSP_2354"/>
<dbReference type="STRING" id="272943.RSP_2354"/>
<dbReference type="InterPro" id="IPR010064">
    <property type="entry name" value="HK97-gp10_tail"/>
</dbReference>